<comment type="caution">
    <text evidence="1">The sequence shown here is derived from an EMBL/GenBank/DDBJ whole genome shotgun (WGS) entry which is preliminary data.</text>
</comment>
<accession>A0A9P0P5R5</accession>
<name>A0A9P0P5R5_ACAOB</name>
<dbReference type="OrthoDB" id="4564at2759"/>
<organism evidence="1 2">
    <name type="scientific">Acanthoscelides obtectus</name>
    <name type="common">Bean weevil</name>
    <name type="synonym">Bruchus obtectus</name>
    <dbReference type="NCBI Taxonomy" id="200917"/>
    <lineage>
        <taxon>Eukaryota</taxon>
        <taxon>Metazoa</taxon>
        <taxon>Ecdysozoa</taxon>
        <taxon>Arthropoda</taxon>
        <taxon>Hexapoda</taxon>
        <taxon>Insecta</taxon>
        <taxon>Pterygota</taxon>
        <taxon>Neoptera</taxon>
        <taxon>Endopterygota</taxon>
        <taxon>Coleoptera</taxon>
        <taxon>Polyphaga</taxon>
        <taxon>Cucujiformia</taxon>
        <taxon>Chrysomeloidea</taxon>
        <taxon>Chrysomelidae</taxon>
        <taxon>Bruchinae</taxon>
        <taxon>Bruchini</taxon>
        <taxon>Acanthoscelides</taxon>
    </lineage>
</organism>
<keyword evidence="2" id="KW-1185">Reference proteome</keyword>
<evidence type="ECO:0000313" key="1">
    <source>
        <dbReference type="EMBL" id="CAH1972129.1"/>
    </source>
</evidence>
<gene>
    <name evidence="1" type="ORF">ACAOBT_LOCUS9835</name>
</gene>
<evidence type="ECO:0000313" key="2">
    <source>
        <dbReference type="Proteomes" id="UP001152888"/>
    </source>
</evidence>
<reference evidence="1" key="1">
    <citation type="submission" date="2022-03" db="EMBL/GenBank/DDBJ databases">
        <authorList>
            <person name="Sayadi A."/>
        </authorList>
    </citation>
    <scope>NUCLEOTIDE SEQUENCE</scope>
</reference>
<protein>
    <submittedName>
        <fullName evidence="1">Uncharacterized protein</fullName>
    </submittedName>
</protein>
<sequence length="65" mass="7153">MTVQKSGKVLAVRGRKQVSKVTSVEKGILVTVCYIVNDMENVLPAVMLFPRVHFKQHMIAGAGKL</sequence>
<dbReference type="EMBL" id="CAKOFQ010006795">
    <property type="protein sequence ID" value="CAH1972129.1"/>
    <property type="molecule type" value="Genomic_DNA"/>
</dbReference>
<proteinExistence type="predicted"/>
<dbReference type="AlphaFoldDB" id="A0A9P0P5R5"/>
<dbReference type="Proteomes" id="UP001152888">
    <property type="component" value="Unassembled WGS sequence"/>
</dbReference>